<feature type="binding site" evidence="4">
    <location>
        <position position="110"/>
    </location>
    <ligand>
        <name>substrate</name>
    </ligand>
</feature>
<evidence type="ECO:0000259" key="5">
    <source>
        <dbReference type="Pfam" id="PF08450"/>
    </source>
</evidence>
<organism evidence="6 7">
    <name type="scientific">Candidatus Corynebacterium avicola</name>
    <dbReference type="NCBI Taxonomy" id="2838527"/>
    <lineage>
        <taxon>Bacteria</taxon>
        <taxon>Bacillati</taxon>
        <taxon>Actinomycetota</taxon>
        <taxon>Actinomycetes</taxon>
        <taxon>Mycobacteriales</taxon>
        <taxon>Corynebacteriaceae</taxon>
        <taxon>Corynebacterium</taxon>
    </lineage>
</organism>
<evidence type="ECO:0000256" key="3">
    <source>
        <dbReference type="PIRSR" id="PIRSR605511-1"/>
    </source>
</evidence>
<dbReference type="GO" id="GO:0016787">
    <property type="term" value="F:hydrolase activity"/>
    <property type="evidence" value="ECO:0007669"/>
    <property type="project" value="UniProtKB-KW"/>
</dbReference>
<keyword evidence="4" id="KW-0862">Zinc</keyword>
<reference evidence="6" key="2">
    <citation type="submission" date="2021-04" db="EMBL/GenBank/DDBJ databases">
        <authorList>
            <person name="Gilroy R."/>
        </authorList>
    </citation>
    <scope>NUCLEOTIDE SEQUENCE</scope>
    <source>
        <strain evidence="6">CHK32-1732</strain>
    </source>
</reference>
<feature type="active site" description="Proton donor/acceptor" evidence="3">
    <location>
        <position position="222"/>
    </location>
</feature>
<comment type="cofactor">
    <cofactor evidence="4">
        <name>Zn(2+)</name>
        <dbReference type="ChEBI" id="CHEBI:29105"/>
    </cofactor>
    <text evidence="4">Binds 1 divalent metal cation per subunit.</text>
</comment>
<evidence type="ECO:0000313" key="7">
    <source>
        <dbReference type="Proteomes" id="UP000824190"/>
    </source>
</evidence>
<dbReference type="InterPro" id="IPR051262">
    <property type="entry name" value="SMP-30/CGR1_Lactonase"/>
</dbReference>
<feature type="domain" description="SMP-30/Gluconolactonase/LRE-like region" evidence="5">
    <location>
        <begin position="24"/>
        <end position="278"/>
    </location>
</feature>
<dbReference type="PANTHER" id="PTHR47572">
    <property type="entry name" value="LIPOPROTEIN-RELATED"/>
    <property type="match status" value="1"/>
</dbReference>
<feature type="binding site" evidence="4">
    <location>
        <position position="128"/>
    </location>
    <ligand>
        <name>substrate</name>
    </ligand>
</feature>
<comment type="caution">
    <text evidence="6">The sequence shown here is derived from an EMBL/GenBank/DDBJ whole genome shotgun (WGS) entry which is preliminary data.</text>
</comment>
<dbReference type="AlphaFoldDB" id="A0A9D1RQJ5"/>
<protein>
    <submittedName>
        <fullName evidence="6">SMP-30/gluconolactonase/LRE family protein</fullName>
    </submittedName>
</protein>
<dbReference type="InterPro" id="IPR011042">
    <property type="entry name" value="6-blade_b-propeller_TolB-like"/>
</dbReference>
<accession>A0A9D1RQJ5</accession>
<proteinExistence type="inferred from homology"/>
<comment type="similarity">
    <text evidence="1">Belongs to the SMP-30/CGR1 family.</text>
</comment>
<dbReference type="PRINTS" id="PR01790">
    <property type="entry name" value="SMP30FAMILY"/>
</dbReference>
<dbReference type="PANTHER" id="PTHR47572:SF4">
    <property type="entry name" value="LACTONASE DRP35"/>
    <property type="match status" value="1"/>
</dbReference>
<evidence type="ECO:0000256" key="1">
    <source>
        <dbReference type="ARBA" id="ARBA00008853"/>
    </source>
</evidence>
<reference evidence="6" key="1">
    <citation type="journal article" date="2021" name="PeerJ">
        <title>Extensive microbial diversity within the chicken gut microbiome revealed by metagenomics and culture.</title>
        <authorList>
            <person name="Gilroy R."/>
            <person name="Ravi A."/>
            <person name="Getino M."/>
            <person name="Pursley I."/>
            <person name="Horton D.L."/>
            <person name="Alikhan N.F."/>
            <person name="Baker D."/>
            <person name="Gharbi K."/>
            <person name="Hall N."/>
            <person name="Watson M."/>
            <person name="Adriaenssens E.M."/>
            <person name="Foster-Nyarko E."/>
            <person name="Jarju S."/>
            <person name="Secka A."/>
            <person name="Antonio M."/>
            <person name="Oren A."/>
            <person name="Chaudhuri R.R."/>
            <person name="La Ragione R."/>
            <person name="Hildebrand F."/>
            <person name="Pallen M.J."/>
        </authorList>
    </citation>
    <scope>NUCLEOTIDE SEQUENCE</scope>
    <source>
        <strain evidence="6">CHK32-1732</strain>
    </source>
</reference>
<dbReference type="Gene3D" id="2.120.10.30">
    <property type="entry name" value="TolB, C-terminal domain"/>
    <property type="match status" value="1"/>
</dbReference>
<feature type="binding site" evidence="4">
    <location>
        <position position="26"/>
    </location>
    <ligand>
        <name>a divalent metal cation</name>
        <dbReference type="ChEBI" id="CHEBI:60240"/>
    </ligand>
</feature>
<evidence type="ECO:0000313" key="6">
    <source>
        <dbReference type="EMBL" id="HIW91700.1"/>
    </source>
</evidence>
<dbReference type="InterPro" id="IPR005511">
    <property type="entry name" value="SMP-30"/>
</dbReference>
<dbReference type="Pfam" id="PF08450">
    <property type="entry name" value="SGL"/>
    <property type="match status" value="1"/>
</dbReference>
<feature type="binding site" evidence="4">
    <location>
        <position position="160"/>
    </location>
    <ligand>
        <name>a divalent metal cation</name>
        <dbReference type="ChEBI" id="CHEBI:60240"/>
    </ligand>
</feature>
<dbReference type="SUPFAM" id="SSF63829">
    <property type="entry name" value="Calcium-dependent phosphotriesterase"/>
    <property type="match status" value="1"/>
</dbReference>
<evidence type="ECO:0000256" key="4">
    <source>
        <dbReference type="PIRSR" id="PIRSR605511-2"/>
    </source>
</evidence>
<gene>
    <name evidence="6" type="ORF">H9870_08580</name>
</gene>
<feature type="binding site" evidence="4">
    <location>
        <position position="222"/>
    </location>
    <ligand>
        <name>a divalent metal cation</name>
        <dbReference type="ChEBI" id="CHEBI:60240"/>
    </ligand>
</feature>
<keyword evidence="4" id="KW-0479">Metal-binding</keyword>
<sequence length="308" mass="33399">MSETTPPTGHVARKVRTVLTDRHFTECPRWHDDRWYFVDFYSHTVHSMAEDGSDFRTELEVPEQPSGLGWLPDGRLLVVSMKDQRILRREDDGTVVEHADLSDLAAGHLNDMVVDDKGRAYVGNFGFDLFGDDVVVPTGLILVEPDGSSRVVAEGLYFPNGSVITPDKKTLLVNETFSGRVSAFDIKEDGSLGPRRDWASFGEFPESLVLEDVMTNGVVKPDGCGLDADGNLWVADAGGGPVLHVAEGGEILESLDPGAPVFACLLGGPDGKDLFLSCAPDFDEEKRTANAEATVRFVRADVGHGGQP</sequence>
<dbReference type="InterPro" id="IPR013658">
    <property type="entry name" value="SGL"/>
</dbReference>
<dbReference type="Proteomes" id="UP000824190">
    <property type="component" value="Unassembled WGS sequence"/>
</dbReference>
<evidence type="ECO:0000256" key="2">
    <source>
        <dbReference type="ARBA" id="ARBA00022801"/>
    </source>
</evidence>
<keyword evidence="2" id="KW-0378">Hydrolase</keyword>
<name>A0A9D1RQJ5_9CORY</name>
<dbReference type="EMBL" id="DXGC01000073">
    <property type="protein sequence ID" value="HIW91700.1"/>
    <property type="molecule type" value="Genomic_DNA"/>
</dbReference>
<dbReference type="GO" id="GO:0046872">
    <property type="term" value="F:metal ion binding"/>
    <property type="evidence" value="ECO:0007669"/>
    <property type="project" value="UniProtKB-KW"/>
</dbReference>